<feature type="domain" description="Multidrug resistance protein MdtA-like barrel-sandwich hybrid" evidence="2">
    <location>
        <begin position="68"/>
        <end position="204"/>
    </location>
</feature>
<accession>A0A383AFK1</accession>
<protein>
    <recommendedName>
        <fullName evidence="2">Multidrug resistance protein MdtA-like barrel-sandwich hybrid domain-containing protein</fullName>
    </recommendedName>
</protein>
<dbReference type="Pfam" id="PF25917">
    <property type="entry name" value="BSH_RND"/>
    <property type="match status" value="1"/>
</dbReference>
<dbReference type="AlphaFoldDB" id="A0A383AFK1"/>
<dbReference type="InterPro" id="IPR058625">
    <property type="entry name" value="MdtA-like_BSH"/>
</dbReference>
<dbReference type="GO" id="GO:0022857">
    <property type="term" value="F:transmembrane transporter activity"/>
    <property type="evidence" value="ECO:0007669"/>
    <property type="project" value="InterPro"/>
</dbReference>
<organism evidence="3">
    <name type="scientific">marine metagenome</name>
    <dbReference type="NCBI Taxonomy" id="408172"/>
    <lineage>
        <taxon>unclassified sequences</taxon>
        <taxon>metagenomes</taxon>
        <taxon>ecological metagenomes</taxon>
    </lineage>
</organism>
<evidence type="ECO:0000256" key="1">
    <source>
        <dbReference type="SAM" id="Coils"/>
    </source>
</evidence>
<dbReference type="Gene3D" id="2.40.50.100">
    <property type="match status" value="1"/>
</dbReference>
<dbReference type="InterPro" id="IPR006143">
    <property type="entry name" value="RND_pump_MFP"/>
</dbReference>
<dbReference type="GO" id="GO:0046677">
    <property type="term" value="P:response to antibiotic"/>
    <property type="evidence" value="ECO:0007669"/>
    <property type="project" value="TreeGrafter"/>
</dbReference>
<dbReference type="Gene3D" id="2.40.30.170">
    <property type="match status" value="1"/>
</dbReference>
<feature type="non-terminal residue" evidence="3">
    <location>
        <position position="232"/>
    </location>
</feature>
<feature type="non-terminal residue" evidence="3">
    <location>
        <position position="1"/>
    </location>
</feature>
<keyword evidence="1" id="KW-0175">Coiled coil</keyword>
<dbReference type="PANTHER" id="PTHR30158">
    <property type="entry name" value="ACRA/E-RELATED COMPONENT OF DRUG EFFLUX TRANSPORTER"/>
    <property type="match status" value="1"/>
</dbReference>
<name>A0A383AFK1_9ZZZZ</name>
<evidence type="ECO:0000259" key="2">
    <source>
        <dbReference type="Pfam" id="PF25917"/>
    </source>
</evidence>
<dbReference type="GO" id="GO:0005886">
    <property type="term" value="C:plasma membrane"/>
    <property type="evidence" value="ECO:0007669"/>
    <property type="project" value="TreeGrafter"/>
</dbReference>
<dbReference type="SUPFAM" id="SSF111369">
    <property type="entry name" value="HlyD-like secretion proteins"/>
    <property type="match status" value="1"/>
</dbReference>
<gene>
    <name evidence="3" type="ORF">METZ01_LOCUS458829</name>
</gene>
<feature type="coiled-coil region" evidence="1">
    <location>
        <begin position="101"/>
        <end position="180"/>
    </location>
</feature>
<dbReference type="Gene3D" id="1.10.287.470">
    <property type="entry name" value="Helix hairpin bin"/>
    <property type="match status" value="1"/>
</dbReference>
<evidence type="ECO:0000313" key="3">
    <source>
        <dbReference type="EMBL" id="SVE05975.1"/>
    </source>
</evidence>
<dbReference type="NCBIfam" id="TIGR01730">
    <property type="entry name" value="RND_mfp"/>
    <property type="match status" value="1"/>
</dbReference>
<sequence>VKAKVVVPVVILAVAFLGAATLLATSQRLRPTQPDPVPTAVRVVQVRPGMVRMVVHAQGSVAPRTETDLVPEVSGTVVWVSPNLVSGGYFEQEELLLRVDDRDYQNSVDRAEASINRAEAEDQLAQFNLTRSIELESKKLISQSDLENAIRTANVIKATLRDARVVLEQAERDLTRTQIRAPFTGLVRNERVDVGQFVSRGASVASVYGSDYVEVRLPIADRQLAYLSVPLT</sequence>
<dbReference type="EMBL" id="UINC01191363">
    <property type="protein sequence ID" value="SVE05975.1"/>
    <property type="molecule type" value="Genomic_DNA"/>
</dbReference>
<proteinExistence type="predicted"/>
<reference evidence="3" key="1">
    <citation type="submission" date="2018-05" db="EMBL/GenBank/DDBJ databases">
        <authorList>
            <person name="Lanie J.A."/>
            <person name="Ng W.-L."/>
            <person name="Kazmierczak K.M."/>
            <person name="Andrzejewski T.M."/>
            <person name="Davidsen T.M."/>
            <person name="Wayne K.J."/>
            <person name="Tettelin H."/>
            <person name="Glass J.I."/>
            <person name="Rusch D."/>
            <person name="Podicherti R."/>
            <person name="Tsui H.-C.T."/>
            <person name="Winkler M.E."/>
        </authorList>
    </citation>
    <scope>NUCLEOTIDE SEQUENCE</scope>
</reference>